<gene>
    <name evidence="8" type="ORF">BDN71DRAFT_1572702</name>
</gene>
<dbReference type="PANTHER" id="PTHR24269">
    <property type="entry name" value="KREMEN PROTEIN"/>
    <property type="match status" value="1"/>
</dbReference>
<dbReference type="Proteomes" id="UP000807025">
    <property type="component" value="Unassembled WGS sequence"/>
</dbReference>
<keyword evidence="5" id="KW-0472">Membrane</keyword>
<feature type="domain" description="WSC" evidence="7">
    <location>
        <begin position="137"/>
        <end position="229"/>
    </location>
</feature>
<keyword evidence="6" id="KW-0325">Glycoprotein</keyword>
<dbReference type="AlphaFoldDB" id="A0A9P5ZV70"/>
<evidence type="ECO:0000256" key="4">
    <source>
        <dbReference type="ARBA" id="ARBA00022989"/>
    </source>
</evidence>
<keyword evidence="2" id="KW-0812">Transmembrane</keyword>
<evidence type="ECO:0000256" key="2">
    <source>
        <dbReference type="ARBA" id="ARBA00022692"/>
    </source>
</evidence>
<accession>A0A9P5ZV70</accession>
<name>A0A9P5ZV70_PLEER</name>
<feature type="domain" description="WSC" evidence="7">
    <location>
        <begin position="15"/>
        <end position="123"/>
    </location>
</feature>
<dbReference type="InterPro" id="IPR002889">
    <property type="entry name" value="WSC_carb-bd"/>
</dbReference>
<dbReference type="Pfam" id="PF01822">
    <property type="entry name" value="WSC"/>
    <property type="match status" value="2"/>
</dbReference>
<evidence type="ECO:0000256" key="3">
    <source>
        <dbReference type="ARBA" id="ARBA00022729"/>
    </source>
</evidence>
<organism evidence="8 9">
    <name type="scientific">Pleurotus eryngii</name>
    <name type="common">Boletus of the steppes</name>
    <dbReference type="NCBI Taxonomy" id="5323"/>
    <lineage>
        <taxon>Eukaryota</taxon>
        <taxon>Fungi</taxon>
        <taxon>Dikarya</taxon>
        <taxon>Basidiomycota</taxon>
        <taxon>Agaricomycotina</taxon>
        <taxon>Agaricomycetes</taxon>
        <taxon>Agaricomycetidae</taxon>
        <taxon>Agaricales</taxon>
        <taxon>Pleurotineae</taxon>
        <taxon>Pleurotaceae</taxon>
        <taxon>Pleurotus</taxon>
    </lineage>
</organism>
<dbReference type="OrthoDB" id="5985073at2759"/>
<keyword evidence="3" id="KW-0732">Signal</keyword>
<evidence type="ECO:0000256" key="6">
    <source>
        <dbReference type="ARBA" id="ARBA00023180"/>
    </source>
</evidence>
<comment type="caution">
    <text evidence="8">The sequence shown here is derived from an EMBL/GenBank/DDBJ whole genome shotgun (WGS) entry which is preliminary data.</text>
</comment>
<sequence>MLYVRLVPVSRQAIKLTRSSSVSRGARTLNAASYTSSDSLTVESCLAFCAGKGFRLAGVEWNSECSTFSSTSISFVAYRCAVCDQAVQSPGAPTALSECSYPCSGDASQACGAGNRINIYAHGESPAPAVPQSVSMHWEYVGCYTDNVSSRTLSHIFQIPGGATIEFCLATRSMHGFAYAGLEFGDECFCGNTLGSSTKAADSQCTMACKGNIKQFCGGPDRLTLYNTGACQEQPPVEERP</sequence>
<keyword evidence="9" id="KW-1185">Reference proteome</keyword>
<evidence type="ECO:0000256" key="5">
    <source>
        <dbReference type="ARBA" id="ARBA00023136"/>
    </source>
</evidence>
<protein>
    <submittedName>
        <fullName evidence="8">WSC-domain-containing protein</fullName>
    </submittedName>
</protein>
<evidence type="ECO:0000256" key="1">
    <source>
        <dbReference type="ARBA" id="ARBA00004167"/>
    </source>
</evidence>
<dbReference type="InterPro" id="IPR051836">
    <property type="entry name" value="Kremen_rcpt"/>
</dbReference>
<comment type="subcellular location">
    <subcellularLocation>
        <location evidence="1">Membrane</location>
        <topology evidence="1">Single-pass membrane protein</topology>
    </subcellularLocation>
</comment>
<dbReference type="EMBL" id="MU154593">
    <property type="protein sequence ID" value="KAF9492944.1"/>
    <property type="molecule type" value="Genomic_DNA"/>
</dbReference>
<dbReference type="GO" id="GO:0005886">
    <property type="term" value="C:plasma membrane"/>
    <property type="evidence" value="ECO:0007669"/>
    <property type="project" value="TreeGrafter"/>
</dbReference>
<dbReference type="PROSITE" id="PS51212">
    <property type="entry name" value="WSC"/>
    <property type="match status" value="2"/>
</dbReference>
<evidence type="ECO:0000313" key="9">
    <source>
        <dbReference type="Proteomes" id="UP000807025"/>
    </source>
</evidence>
<dbReference type="SMART" id="SM00321">
    <property type="entry name" value="WSC"/>
    <property type="match status" value="2"/>
</dbReference>
<evidence type="ECO:0000259" key="7">
    <source>
        <dbReference type="PROSITE" id="PS51212"/>
    </source>
</evidence>
<proteinExistence type="predicted"/>
<dbReference type="PANTHER" id="PTHR24269:SF16">
    <property type="entry name" value="PROTEIN SLG1"/>
    <property type="match status" value="1"/>
</dbReference>
<reference evidence="8" key="1">
    <citation type="submission" date="2020-11" db="EMBL/GenBank/DDBJ databases">
        <authorList>
            <consortium name="DOE Joint Genome Institute"/>
            <person name="Ahrendt S."/>
            <person name="Riley R."/>
            <person name="Andreopoulos W."/>
            <person name="Labutti K."/>
            <person name="Pangilinan J."/>
            <person name="Ruiz-Duenas F.J."/>
            <person name="Barrasa J.M."/>
            <person name="Sanchez-Garcia M."/>
            <person name="Camarero S."/>
            <person name="Miyauchi S."/>
            <person name="Serrano A."/>
            <person name="Linde D."/>
            <person name="Babiker R."/>
            <person name="Drula E."/>
            <person name="Ayuso-Fernandez I."/>
            <person name="Pacheco R."/>
            <person name="Padilla G."/>
            <person name="Ferreira P."/>
            <person name="Barriuso J."/>
            <person name="Kellner H."/>
            <person name="Castanera R."/>
            <person name="Alfaro M."/>
            <person name="Ramirez L."/>
            <person name="Pisabarro A.G."/>
            <person name="Kuo A."/>
            <person name="Tritt A."/>
            <person name="Lipzen A."/>
            <person name="He G."/>
            <person name="Yan M."/>
            <person name="Ng V."/>
            <person name="Cullen D."/>
            <person name="Martin F."/>
            <person name="Rosso M.-N."/>
            <person name="Henrissat B."/>
            <person name="Hibbett D."/>
            <person name="Martinez A.T."/>
            <person name="Grigoriev I.V."/>
        </authorList>
    </citation>
    <scope>NUCLEOTIDE SEQUENCE</scope>
    <source>
        <strain evidence="8">ATCC 90797</strain>
    </source>
</reference>
<keyword evidence="4" id="KW-1133">Transmembrane helix</keyword>
<evidence type="ECO:0000313" key="8">
    <source>
        <dbReference type="EMBL" id="KAF9492944.1"/>
    </source>
</evidence>